<keyword evidence="8" id="KW-1185">Reference proteome</keyword>
<evidence type="ECO:0000259" key="6">
    <source>
        <dbReference type="Pfam" id="PF06271"/>
    </source>
</evidence>
<feature type="transmembrane region" description="Helical" evidence="5">
    <location>
        <begin position="120"/>
        <end position="145"/>
    </location>
</feature>
<evidence type="ECO:0000256" key="3">
    <source>
        <dbReference type="ARBA" id="ARBA00022989"/>
    </source>
</evidence>
<dbReference type="InterPro" id="IPR010432">
    <property type="entry name" value="RDD"/>
</dbReference>
<comment type="subcellular location">
    <subcellularLocation>
        <location evidence="1">Membrane</location>
        <topology evidence="1">Multi-pass membrane protein</topology>
    </subcellularLocation>
</comment>
<evidence type="ECO:0000256" key="2">
    <source>
        <dbReference type="ARBA" id="ARBA00022692"/>
    </source>
</evidence>
<evidence type="ECO:0000256" key="5">
    <source>
        <dbReference type="SAM" id="Phobius"/>
    </source>
</evidence>
<keyword evidence="3 5" id="KW-1133">Transmembrane helix</keyword>
<feature type="domain" description="RDD" evidence="6">
    <location>
        <begin position="30"/>
        <end position="158"/>
    </location>
</feature>
<dbReference type="RefSeq" id="WP_195693237.1">
    <property type="nucleotide sequence ID" value="NZ_CP064760.1"/>
</dbReference>
<dbReference type="GO" id="GO:0016020">
    <property type="term" value="C:membrane"/>
    <property type="evidence" value="ECO:0007669"/>
    <property type="project" value="UniProtKB-SubCell"/>
</dbReference>
<evidence type="ECO:0000256" key="1">
    <source>
        <dbReference type="ARBA" id="ARBA00004141"/>
    </source>
</evidence>
<feature type="transmembrane region" description="Helical" evidence="5">
    <location>
        <begin position="67"/>
        <end position="89"/>
    </location>
</feature>
<dbReference type="PANTHER" id="PTHR38480">
    <property type="entry name" value="SLR0254 PROTEIN"/>
    <property type="match status" value="1"/>
</dbReference>
<proteinExistence type="predicted"/>
<dbReference type="EMBL" id="CP064760">
    <property type="protein sequence ID" value="QPE05219.1"/>
    <property type="molecule type" value="Genomic_DNA"/>
</dbReference>
<evidence type="ECO:0000313" key="7">
    <source>
        <dbReference type="EMBL" id="QPE05219.1"/>
    </source>
</evidence>
<dbReference type="Proteomes" id="UP000594480">
    <property type="component" value="Chromosome"/>
</dbReference>
<evidence type="ECO:0000313" key="8">
    <source>
        <dbReference type="Proteomes" id="UP000594480"/>
    </source>
</evidence>
<keyword evidence="4 5" id="KW-0472">Membrane</keyword>
<dbReference type="KEGG" id="msf:IT882_03815"/>
<accession>A0A7S8MXT5</accession>
<gene>
    <name evidence="7" type="ORF">IT882_03815</name>
</gene>
<reference evidence="7 8" key="1">
    <citation type="submission" date="2020-11" db="EMBL/GenBank/DDBJ databases">
        <title>Amino acid is mineralized and recycled by bacteria in oceanic microbiome.</title>
        <authorList>
            <person name="Zheng L.Y."/>
        </authorList>
    </citation>
    <scope>NUCLEOTIDE SEQUENCE [LARGE SCALE GENOMIC DNA]</scope>
    <source>
        <strain evidence="7 8">A32-1</strain>
    </source>
</reference>
<feature type="transmembrane region" description="Helical" evidence="5">
    <location>
        <begin position="39"/>
        <end position="60"/>
    </location>
</feature>
<dbReference type="AlphaFoldDB" id="A0A7S8MXT5"/>
<sequence>MASEHPVTVEIRQDEVLTGEAVALDIQPLSFFQRALGCLIDVVASVVLLIVLAVVASWALGGALVDAAAAPILGITTVVTVLVLLPALVETLSGGSSLGRWAVGGRIVRVDGGAAGFRHAFIRAFIGVLEIWLTVGAVAAIVGAFTPRTQRLGDLVAGTYCERSRAPKLQPRPVELPPELASWATVADVGRMPDRLARRVSQFVHQAAFLDPRARARLAGALASEVAPHVSPVPPVDPETLLRGVATLRREREGRALALQNERLATLTAGDADTATIRTARQ</sequence>
<name>A0A7S8MXT5_9MICO</name>
<dbReference type="Pfam" id="PF06271">
    <property type="entry name" value="RDD"/>
    <property type="match status" value="1"/>
</dbReference>
<protein>
    <submittedName>
        <fullName evidence="7">RDD family protein</fullName>
    </submittedName>
</protein>
<evidence type="ECO:0000256" key="4">
    <source>
        <dbReference type="ARBA" id="ARBA00023136"/>
    </source>
</evidence>
<dbReference type="PANTHER" id="PTHR38480:SF1">
    <property type="entry name" value="SLR0254 PROTEIN"/>
    <property type="match status" value="1"/>
</dbReference>
<organism evidence="7 8">
    <name type="scientific">Microbacterium schleiferi</name>
    <dbReference type="NCBI Taxonomy" id="69362"/>
    <lineage>
        <taxon>Bacteria</taxon>
        <taxon>Bacillati</taxon>
        <taxon>Actinomycetota</taxon>
        <taxon>Actinomycetes</taxon>
        <taxon>Micrococcales</taxon>
        <taxon>Microbacteriaceae</taxon>
        <taxon>Microbacterium</taxon>
    </lineage>
</organism>
<keyword evidence="2 5" id="KW-0812">Transmembrane</keyword>